<dbReference type="RefSeq" id="WP_080823705.1">
    <property type="nucleotide sequence ID" value="NZ_LT009721.1"/>
</dbReference>
<dbReference type="EMBL" id="FBVY01000047">
    <property type="protein sequence ID" value="CUX03399.1"/>
    <property type="molecule type" value="Genomic_DNA"/>
</dbReference>
<proteinExistence type="predicted"/>
<dbReference type="AlphaFoldDB" id="A0A9W5B857"/>
<comment type="caution">
    <text evidence="1">The sequence shown here is derived from an EMBL/GenBank/DDBJ whole genome shotgun (WGS) entry which is preliminary data.</text>
</comment>
<evidence type="ECO:0000313" key="1">
    <source>
        <dbReference type="EMBL" id="CUX03399.1"/>
    </source>
</evidence>
<reference evidence="1 2" key="1">
    <citation type="submission" date="2016-01" db="EMBL/GenBank/DDBJ databases">
        <authorList>
            <person name="Regsiter A."/>
            <person name="william w."/>
        </authorList>
    </citation>
    <scope>NUCLEOTIDE SEQUENCE [LARGE SCALE GENOMIC DNA]</scope>
    <source>
        <strain evidence="1 2">CFBP 5494</strain>
    </source>
</reference>
<dbReference type="Proteomes" id="UP000191933">
    <property type="component" value="Unassembled WGS sequence"/>
</dbReference>
<evidence type="ECO:0000313" key="2">
    <source>
        <dbReference type="Proteomes" id="UP000191933"/>
    </source>
</evidence>
<organism evidence="1 2">
    <name type="scientific">Agrobacterium genomosp. 2 str. CFBP 5494</name>
    <dbReference type="NCBI Taxonomy" id="1183436"/>
    <lineage>
        <taxon>Bacteria</taxon>
        <taxon>Pseudomonadati</taxon>
        <taxon>Pseudomonadota</taxon>
        <taxon>Alphaproteobacteria</taxon>
        <taxon>Hyphomicrobiales</taxon>
        <taxon>Rhizobiaceae</taxon>
        <taxon>Rhizobium/Agrobacterium group</taxon>
        <taxon>Agrobacterium</taxon>
        <taxon>Agrobacterium tumefaciens complex</taxon>
    </lineage>
</organism>
<name>A0A9W5B857_9HYPH</name>
<gene>
    <name evidence="1" type="ORF">AGR2A_pb10145</name>
</gene>
<accession>A0A9W5B857</accession>
<sequence>MSEDRFPLRPDSLWYDAMRDRYGDAVPAIDHLQIRRGLQAIVEGLFDKLVDVDRFHACRVHGIVTRSAGFVVIDARFSDGATAADKRMCNRFLEHIHERLAESCEHCGKPGEIVAKAGLEALLDDPDAILGDRLLCTECYESWSGRDD</sequence>
<protein>
    <submittedName>
        <fullName evidence="1">Uncharacterized protein</fullName>
    </submittedName>
</protein>
<keyword evidence="2" id="KW-1185">Reference proteome</keyword>